<keyword evidence="6" id="KW-0479">Metal-binding</keyword>
<sequence>MQSADPLMSPFTLKGVPLRNRIVSTSHEPAYSEDGLPGDRYRAYHVEKARGGVGLTMIGGSAIVSPESAPAFGNLQLFKDEAVPLLRRLADEVHEHGAAVMTQLTHLGHRTSNYTHDWLPALSVSALRESAHRAFTRPADRWDLDRIVRDFADAAVRCKDGGLDGIELMAYGHLLDAFWTPARNRREDEYGGSFENRMRFPLQVVRAIRAAVGEQFVVGVRMTFDEGRREGLQTDEALRIANALTGAGIDFFSVIKGFIDTDAELAQVIPPMGTPAAPHLAFTGWVKQNVDVPVMHAAKIGDVATARYAVTEGLVDLVGMTRALIADPHLPNKVAARQVDRIRPCVGANMCIDGIYSSGAAYCAHNPSTGRELRLPHTVRKAAERKRAAVVGGGPAGLEAARTLAERGHEVVLFEANPSLGGQIALAAKSPRRRDLIGIVDWRIEECKRLGVHLELNHLVEPDELVNGAFDVIVVATGGLPDVEVAEGSHLAIDSWDVMSGAVKPTGDVLVYDDHGGHQALDAIEVIAPAAASVELVTPERTVSPDVGALTMAGYLQMLAEHDVTMTPAHRLVRVERSDGRLKATFAVDGARRSIERYADTIVIEHGTLPVTDVYDALVDASTNCGEIDTKELLALSPQSPTHNEDGRFRIYRVGDAVSSRNIHAAVLDSFRLCSAI</sequence>
<comment type="cofactor">
    <cofactor evidence="2">
        <name>[4Fe-4S] cluster</name>
        <dbReference type="ChEBI" id="CHEBI:49883"/>
    </cofactor>
</comment>
<evidence type="ECO:0000256" key="9">
    <source>
        <dbReference type="ARBA" id="ARBA00023014"/>
    </source>
</evidence>
<dbReference type="EMBL" id="FNHE01000002">
    <property type="protein sequence ID" value="SDL74855.1"/>
    <property type="molecule type" value="Genomic_DNA"/>
</dbReference>
<dbReference type="GO" id="GO:0010181">
    <property type="term" value="F:FMN binding"/>
    <property type="evidence" value="ECO:0007669"/>
    <property type="project" value="InterPro"/>
</dbReference>
<dbReference type="GO" id="GO:0046872">
    <property type="term" value="F:metal ion binding"/>
    <property type="evidence" value="ECO:0007669"/>
    <property type="project" value="UniProtKB-KW"/>
</dbReference>
<gene>
    <name evidence="12" type="ORF">SAMN05660642_00685</name>
</gene>
<feature type="domain" description="NADH:flavin oxidoreductase/NADH oxidase N-terminal" evidence="10">
    <location>
        <begin position="7"/>
        <end position="336"/>
    </location>
</feature>
<evidence type="ECO:0000256" key="3">
    <source>
        <dbReference type="ARBA" id="ARBA00011048"/>
    </source>
</evidence>
<dbReference type="GO" id="GO:0008670">
    <property type="term" value="F:2,4-dienoyl-CoA reductase (NADPH) activity"/>
    <property type="evidence" value="ECO:0007669"/>
    <property type="project" value="TreeGrafter"/>
</dbReference>
<evidence type="ECO:0000313" key="13">
    <source>
        <dbReference type="Proteomes" id="UP000198680"/>
    </source>
</evidence>
<organism evidence="12 13">
    <name type="scientific">Geodermatophilus siccatus</name>
    <dbReference type="NCBI Taxonomy" id="1137991"/>
    <lineage>
        <taxon>Bacteria</taxon>
        <taxon>Bacillati</taxon>
        <taxon>Actinomycetota</taxon>
        <taxon>Actinomycetes</taxon>
        <taxon>Geodermatophilales</taxon>
        <taxon>Geodermatophilaceae</taxon>
        <taxon>Geodermatophilus</taxon>
    </lineage>
</organism>
<dbReference type="InterPro" id="IPR036188">
    <property type="entry name" value="FAD/NAD-bd_sf"/>
</dbReference>
<evidence type="ECO:0000313" key="12">
    <source>
        <dbReference type="EMBL" id="SDL74855.1"/>
    </source>
</evidence>
<name>A0A1G9MMH9_9ACTN</name>
<dbReference type="PRINTS" id="PR00419">
    <property type="entry name" value="ADXRDTASE"/>
</dbReference>
<dbReference type="GO" id="GO:0033543">
    <property type="term" value="P:fatty acid beta-oxidation, unsaturated, even number, reductase/isomerase pathway"/>
    <property type="evidence" value="ECO:0007669"/>
    <property type="project" value="TreeGrafter"/>
</dbReference>
<feature type="domain" description="FAD/NAD(P)-binding" evidence="11">
    <location>
        <begin position="387"/>
        <end position="634"/>
    </location>
</feature>
<comment type="cofactor">
    <cofactor evidence="1">
        <name>FMN</name>
        <dbReference type="ChEBI" id="CHEBI:58210"/>
    </cofactor>
</comment>
<dbReference type="Proteomes" id="UP000198680">
    <property type="component" value="Unassembled WGS sequence"/>
</dbReference>
<comment type="similarity">
    <text evidence="3">In the N-terminal section; belongs to the NADH:flavin oxidoreductase/NADH oxidase family.</text>
</comment>
<dbReference type="InterPro" id="IPR051793">
    <property type="entry name" value="NADH:flavin_oxidoreductase"/>
</dbReference>
<keyword evidence="8" id="KW-0408">Iron</keyword>
<dbReference type="Gene3D" id="3.50.50.60">
    <property type="entry name" value="FAD/NAD(P)-binding domain"/>
    <property type="match status" value="1"/>
</dbReference>
<evidence type="ECO:0000259" key="10">
    <source>
        <dbReference type="Pfam" id="PF00724"/>
    </source>
</evidence>
<proteinExistence type="inferred from homology"/>
<keyword evidence="5" id="KW-0288">FMN</keyword>
<dbReference type="GO" id="GO:0051536">
    <property type="term" value="F:iron-sulfur cluster binding"/>
    <property type="evidence" value="ECO:0007669"/>
    <property type="project" value="UniProtKB-KW"/>
</dbReference>
<dbReference type="STRING" id="1137991.SAMN05660642_00685"/>
<dbReference type="Pfam" id="PF07992">
    <property type="entry name" value="Pyr_redox_2"/>
    <property type="match status" value="1"/>
</dbReference>
<dbReference type="RefSeq" id="WP_091213891.1">
    <property type="nucleotide sequence ID" value="NZ_FNHE01000002.1"/>
</dbReference>
<evidence type="ECO:0000256" key="6">
    <source>
        <dbReference type="ARBA" id="ARBA00022723"/>
    </source>
</evidence>
<dbReference type="SUPFAM" id="SSF51905">
    <property type="entry name" value="FAD/NAD(P)-binding domain"/>
    <property type="match status" value="1"/>
</dbReference>
<dbReference type="AlphaFoldDB" id="A0A1G9MMH9"/>
<dbReference type="PANTHER" id="PTHR42917:SF2">
    <property type="entry name" value="2,4-DIENOYL-COA REDUCTASE [(2E)-ENOYL-COA-PRODUCING]"/>
    <property type="match status" value="1"/>
</dbReference>
<accession>A0A1G9MMH9</accession>
<dbReference type="InterPro" id="IPR023753">
    <property type="entry name" value="FAD/NAD-binding_dom"/>
</dbReference>
<protein>
    <submittedName>
        <fullName evidence="12">2,4-dienoyl-CoA reductase</fullName>
    </submittedName>
</protein>
<evidence type="ECO:0000256" key="7">
    <source>
        <dbReference type="ARBA" id="ARBA00023002"/>
    </source>
</evidence>
<evidence type="ECO:0000259" key="11">
    <source>
        <dbReference type="Pfam" id="PF07992"/>
    </source>
</evidence>
<dbReference type="Pfam" id="PF00724">
    <property type="entry name" value="Oxidored_FMN"/>
    <property type="match status" value="1"/>
</dbReference>
<evidence type="ECO:0000256" key="4">
    <source>
        <dbReference type="ARBA" id="ARBA00022630"/>
    </source>
</evidence>
<reference evidence="13" key="1">
    <citation type="submission" date="2016-10" db="EMBL/GenBank/DDBJ databases">
        <authorList>
            <person name="Varghese N."/>
            <person name="Submissions S."/>
        </authorList>
    </citation>
    <scope>NUCLEOTIDE SEQUENCE [LARGE SCALE GENOMIC DNA]</scope>
    <source>
        <strain evidence="13">DSM 45419</strain>
    </source>
</reference>
<keyword evidence="9" id="KW-0411">Iron-sulfur</keyword>
<dbReference type="Gene3D" id="3.40.50.720">
    <property type="entry name" value="NAD(P)-binding Rossmann-like Domain"/>
    <property type="match status" value="1"/>
</dbReference>
<keyword evidence="13" id="KW-1185">Reference proteome</keyword>
<dbReference type="OrthoDB" id="3169239at2"/>
<dbReference type="Gene3D" id="3.20.20.70">
    <property type="entry name" value="Aldolase class I"/>
    <property type="match status" value="1"/>
</dbReference>
<dbReference type="PANTHER" id="PTHR42917">
    <property type="entry name" value="2,4-DIENOYL-COA REDUCTASE"/>
    <property type="match status" value="1"/>
</dbReference>
<evidence type="ECO:0000256" key="8">
    <source>
        <dbReference type="ARBA" id="ARBA00023004"/>
    </source>
</evidence>
<evidence type="ECO:0000256" key="1">
    <source>
        <dbReference type="ARBA" id="ARBA00001917"/>
    </source>
</evidence>
<dbReference type="InterPro" id="IPR013785">
    <property type="entry name" value="Aldolase_TIM"/>
</dbReference>
<keyword evidence="4" id="KW-0285">Flavoprotein</keyword>
<dbReference type="SUPFAM" id="SSF51395">
    <property type="entry name" value="FMN-linked oxidoreductases"/>
    <property type="match status" value="1"/>
</dbReference>
<evidence type="ECO:0000256" key="2">
    <source>
        <dbReference type="ARBA" id="ARBA00001966"/>
    </source>
</evidence>
<evidence type="ECO:0000256" key="5">
    <source>
        <dbReference type="ARBA" id="ARBA00022643"/>
    </source>
</evidence>
<keyword evidence="7" id="KW-0560">Oxidoreductase</keyword>
<dbReference type="InterPro" id="IPR001155">
    <property type="entry name" value="OxRdtase_FMN_N"/>
</dbReference>
<dbReference type="CDD" id="cd04734">
    <property type="entry name" value="OYE_like_3_FMN"/>
    <property type="match status" value="1"/>
</dbReference>